<dbReference type="PROSITE" id="PS51840">
    <property type="entry name" value="C2_NT"/>
    <property type="match status" value="1"/>
</dbReference>
<accession>A0ABM1T9W6</accession>
<dbReference type="Pfam" id="PF10358">
    <property type="entry name" value="NT-C2"/>
    <property type="match status" value="1"/>
</dbReference>
<organism evidence="4 5">
    <name type="scientific">Limulus polyphemus</name>
    <name type="common">Atlantic horseshoe crab</name>
    <dbReference type="NCBI Taxonomy" id="6850"/>
    <lineage>
        <taxon>Eukaryota</taxon>
        <taxon>Metazoa</taxon>
        <taxon>Ecdysozoa</taxon>
        <taxon>Arthropoda</taxon>
        <taxon>Chelicerata</taxon>
        <taxon>Merostomata</taxon>
        <taxon>Xiphosura</taxon>
        <taxon>Limulidae</taxon>
        <taxon>Limulus</taxon>
    </lineage>
</organism>
<feature type="compositionally biased region" description="Low complexity" evidence="2">
    <location>
        <begin position="180"/>
        <end position="192"/>
    </location>
</feature>
<dbReference type="RefSeq" id="XP_022252672.1">
    <property type="nucleotide sequence ID" value="XM_022396964.1"/>
</dbReference>
<feature type="compositionally biased region" description="Polar residues" evidence="2">
    <location>
        <begin position="231"/>
        <end position="246"/>
    </location>
</feature>
<gene>
    <name evidence="5" type="primary">LOC106468068</name>
</gene>
<feature type="compositionally biased region" description="Low complexity" evidence="2">
    <location>
        <begin position="343"/>
        <end position="357"/>
    </location>
</feature>
<protein>
    <submittedName>
        <fullName evidence="5">Protein FAM102A-like isoform X1</fullName>
    </submittedName>
</protein>
<sequence length="367" mass="40654">MSFMLKKKKYKFQVDFVLEDLTAVPFVNGMLFAKVRLLDGGSFSEMSSREEVKDHCVKWGKRFRFCCKMSANVITGILDPCLCRISIRMEAKGGRSFLKLGFVDLNLAESAGAGVHTRRCLLEGYDAKHRQDNSILQVTLQMTLLSGDPCFKTPSIRPAIIPREPEEQLLPERKTEDYSESSLTSSGFGSLPRKSKGGGPSSGSDGTSTDETEWKKDELLAPQVECESGHSRNSSYASQQSHASGYSSLHSHSRQGSSESGHLRNLSSGSGYSEVALPGMPKLAERKRPTGKKHITEENRMDSTRVNADQLIKELFEASNFDETEEHAENRGLQLFIDKDGKTTLGSQSSKSQSSKTTLEKVVIEHR</sequence>
<keyword evidence="4" id="KW-1185">Reference proteome</keyword>
<dbReference type="InterPro" id="IPR039931">
    <property type="entry name" value="EEIG1/2-like"/>
</dbReference>
<dbReference type="PANTHER" id="PTHR21456:SF1">
    <property type="entry name" value="C2 NT-TYPE DOMAIN-CONTAINING PROTEIN"/>
    <property type="match status" value="1"/>
</dbReference>
<evidence type="ECO:0000256" key="1">
    <source>
        <dbReference type="ARBA" id="ARBA00034780"/>
    </source>
</evidence>
<comment type="similarity">
    <text evidence="1">Belongs to the EEIG family.</text>
</comment>
<feature type="region of interest" description="Disordered" evidence="2">
    <location>
        <begin position="156"/>
        <end position="213"/>
    </location>
</feature>
<evidence type="ECO:0000313" key="5">
    <source>
        <dbReference type="RefSeq" id="XP_022252672.1"/>
    </source>
</evidence>
<dbReference type="InterPro" id="IPR019448">
    <property type="entry name" value="NT-C2"/>
</dbReference>
<evidence type="ECO:0000256" key="2">
    <source>
        <dbReference type="SAM" id="MobiDB-lite"/>
    </source>
</evidence>
<evidence type="ECO:0000313" key="4">
    <source>
        <dbReference type="Proteomes" id="UP000694941"/>
    </source>
</evidence>
<feature type="region of interest" description="Disordered" evidence="2">
    <location>
        <begin position="225"/>
        <end position="306"/>
    </location>
</feature>
<dbReference type="Proteomes" id="UP000694941">
    <property type="component" value="Unplaced"/>
</dbReference>
<dbReference type="PANTHER" id="PTHR21456">
    <property type="entry name" value="FAMILY WITH SEQUENCE SIMILARITY 102"/>
    <property type="match status" value="1"/>
</dbReference>
<feature type="compositionally biased region" description="Low complexity" evidence="2">
    <location>
        <begin position="247"/>
        <end position="260"/>
    </location>
</feature>
<proteinExistence type="inferred from homology"/>
<feature type="compositionally biased region" description="Basic and acidic residues" evidence="2">
    <location>
        <begin position="358"/>
        <end position="367"/>
    </location>
</feature>
<evidence type="ECO:0000259" key="3">
    <source>
        <dbReference type="PROSITE" id="PS51840"/>
    </source>
</evidence>
<feature type="compositionally biased region" description="Basic and acidic residues" evidence="2">
    <location>
        <begin position="283"/>
        <end position="303"/>
    </location>
</feature>
<name>A0ABM1T9W6_LIMPO</name>
<feature type="compositionally biased region" description="Basic and acidic residues" evidence="2">
    <location>
        <begin position="163"/>
        <end position="177"/>
    </location>
</feature>
<feature type="domain" description="C2 NT-type" evidence="3">
    <location>
        <begin position="2"/>
        <end position="144"/>
    </location>
</feature>
<reference evidence="5" key="1">
    <citation type="submission" date="2025-08" db="UniProtKB">
        <authorList>
            <consortium name="RefSeq"/>
        </authorList>
    </citation>
    <scope>IDENTIFICATION</scope>
    <source>
        <tissue evidence="5">Muscle</tissue>
    </source>
</reference>
<feature type="region of interest" description="Disordered" evidence="2">
    <location>
        <begin position="342"/>
        <end position="367"/>
    </location>
</feature>
<dbReference type="GeneID" id="106468068"/>